<dbReference type="InterPro" id="IPR003721">
    <property type="entry name" value="Pantoate_ligase"/>
</dbReference>
<keyword evidence="6 13" id="KW-0963">Cytoplasm</keyword>
<dbReference type="FunFam" id="3.40.50.620:FF:000114">
    <property type="entry name" value="Pantothenate synthetase"/>
    <property type="match status" value="1"/>
</dbReference>
<reference evidence="14" key="2">
    <citation type="journal article" date="2021" name="PeerJ">
        <title>Extensive microbial diversity within the chicken gut microbiome revealed by metagenomics and culture.</title>
        <authorList>
            <person name="Gilroy R."/>
            <person name="Ravi A."/>
            <person name="Getino M."/>
            <person name="Pursley I."/>
            <person name="Horton D.L."/>
            <person name="Alikhan N.F."/>
            <person name="Baker D."/>
            <person name="Gharbi K."/>
            <person name="Hall N."/>
            <person name="Watson M."/>
            <person name="Adriaenssens E.M."/>
            <person name="Foster-Nyarko E."/>
            <person name="Jarju S."/>
            <person name="Secka A."/>
            <person name="Antonio M."/>
            <person name="Oren A."/>
            <person name="Chaudhuri R.R."/>
            <person name="La Ragione R."/>
            <person name="Hildebrand F."/>
            <person name="Pallen M.J."/>
        </authorList>
    </citation>
    <scope>NUCLEOTIDE SEQUENCE</scope>
    <source>
        <strain evidence="14">CHK152-2871</strain>
    </source>
</reference>
<keyword evidence="7 13" id="KW-0436">Ligase</keyword>
<dbReference type="Gene3D" id="3.40.50.620">
    <property type="entry name" value="HUPs"/>
    <property type="match status" value="1"/>
</dbReference>
<evidence type="ECO:0000256" key="12">
    <source>
        <dbReference type="ARBA" id="ARBA00055042"/>
    </source>
</evidence>
<feature type="binding site" evidence="13">
    <location>
        <position position="58"/>
    </location>
    <ligand>
        <name>beta-alanine</name>
        <dbReference type="ChEBI" id="CHEBI:57966"/>
    </ligand>
</feature>
<keyword evidence="10 13" id="KW-0067">ATP-binding</keyword>
<dbReference type="PANTHER" id="PTHR21299">
    <property type="entry name" value="CYTIDYLATE KINASE/PANTOATE-BETA-ALANINE LIGASE"/>
    <property type="match status" value="1"/>
</dbReference>
<evidence type="ECO:0000313" key="15">
    <source>
        <dbReference type="Proteomes" id="UP000886865"/>
    </source>
</evidence>
<evidence type="ECO:0000313" key="14">
    <source>
        <dbReference type="EMBL" id="HIS73822.1"/>
    </source>
</evidence>
<comment type="pathway">
    <text evidence="2 13">Cofactor biosynthesis; (R)-pantothenate biosynthesis; (R)-pantothenate from (R)-pantoate and beta-alanine: step 1/1.</text>
</comment>
<feature type="binding site" evidence="13">
    <location>
        <position position="58"/>
    </location>
    <ligand>
        <name>(R)-pantoate</name>
        <dbReference type="ChEBI" id="CHEBI:15980"/>
    </ligand>
</feature>
<dbReference type="GO" id="GO:0015940">
    <property type="term" value="P:pantothenate biosynthetic process"/>
    <property type="evidence" value="ECO:0007669"/>
    <property type="project" value="UniProtKB-UniRule"/>
</dbReference>
<comment type="caution">
    <text evidence="14">The sequence shown here is derived from an EMBL/GenBank/DDBJ whole genome shotgun (WGS) entry which is preliminary data.</text>
</comment>
<dbReference type="HAMAP" id="MF_00158">
    <property type="entry name" value="PanC"/>
    <property type="match status" value="1"/>
</dbReference>
<evidence type="ECO:0000256" key="8">
    <source>
        <dbReference type="ARBA" id="ARBA00022655"/>
    </source>
</evidence>
<evidence type="ECO:0000256" key="9">
    <source>
        <dbReference type="ARBA" id="ARBA00022741"/>
    </source>
</evidence>
<reference evidence="14" key="1">
    <citation type="submission" date="2020-10" db="EMBL/GenBank/DDBJ databases">
        <authorList>
            <person name="Gilroy R."/>
        </authorList>
    </citation>
    <scope>NUCLEOTIDE SEQUENCE</scope>
    <source>
        <strain evidence="14">CHK152-2871</strain>
    </source>
</reference>
<dbReference type="NCBIfam" id="TIGR00018">
    <property type="entry name" value="panC"/>
    <property type="match status" value="1"/>
</dbReference>
<keyword evidence="8 13" id="KW-0566">Pantothenate biosynthesis</keyword>
<dbReference type="AlphaFoldDB" id="A0A9D1JXM5"/>
<comment type="catalytic activity">
    <reaction evidence="11 13">
        <text>(R)-pantoate + beta-alanine + ATP = (R)-pantothenate + AMP + diphosphate + H(+)</text>
        <dbReference type="Rhea" id="RHEA:10912"/>
        <dbReference type="ChEBI" id="CHEBI:15378"/>
        <dbReference type="ChEBI" id="CHEBI:15980"/>
        <dbReference type="ChEBI" id="CHEBI:29032"/>
        <dbReference type="ChEBI" id="CHEBI:30616"/>
        <dbReference type="ChEBI" id="CHEBI:33019"/>
        <dbReference type="ChEBI" id="CHEBI:57966"/>
        <dbReference type="ChEBI" id="CHEBI:456215"/>
        <dbReference type="EC" id="6.3.2.1"/>
    </reaction>
</comment>
<organism evidence="14 15">
    <name type="scientific">Candidatus Galligastranaerophilus intestinavium</name>
    <dbReference type="NCBI Taxonomy" id="2840836"/>
    <lineage>
        <taxon>Bacteria</taxon>
        <taxon>Candidatus Galligastranaerophilus</taxon>
    </lineage>
</organism>
<feature type="binding site" evidence="13">
    <location>
        <position position="175"/>
    </location>
    <ligand>
        <name>ATP</name>
        <dbReference type="ChEBI" id="CHEBI:30616"/>
    </ligand>
</feature>
<dbReference type="CDD" id="cd00560">
    <property type="entry name" value="PanC"/>
    <property type="match status" value="1"/>
</dbReference>
<dbReference type="Gene3D" id="3.30.1300.10">
    <property type="entry name" value="Pantoate-beta-alanine ligase, C-terminal domain"/>
    <property type="match status" value="1"/>
</dbReference>
<feature type="binding site" evidence="13">
    <location>
        <begin position="146"/>
        <end position="149"/>
    </location>
    <ligand>
        <name>ATP</name>
        <dbReference type="ChEBI" id="CHEBI:30616"/>
    </ligand>
</feature>
<dbReference type="Pfam" id="PF02569">
    <property type="entry name" value="Pantoate_ligase"/>
    <property type="match status" value="1"/>
</dbReference>
<dbReference type="GO" id="GO:0004592">
    <property type="term" value="F:pantoate-beta-alanine ligase activity"/>
    <property type="evidence" value="ECO:0007669"/>
    <property type="project" value="UniProtKB-UniRule"/>
</dbReference>
<evidence type="ECO:0000256" key="2">
    <source>
        <dbReference type="ARBA" id="ARBA00004990"/>
    </source>
</evidence>
<protein>
    <recommendedName>
        <fullName evidence="5 13">Pantothenate synthetase</fullName>
        <shortName evidence="13">PS</shortName>
        <ecNumber evidence="4 13">6.3.2.1</ecNumber>
    </recommendedName>
    <alternativeName>
        <fullName evidence="13">Pantoate--beta-alanine ligase</fullName>
    </alternativeName>
    <alternativeName>
        <fullName evidence="13">Pantoate-activating enzyme</fullName>
    </alternativeName>
</protein>
<keyword evidence="9 13" id="KW-0547">Nucleotide-binding</keyword>
<dbReference type="SUPFAM" id="SSF52374">
    <property type="entry name" value="Nucleotidylyl transferase"/>
    <property type="match status" value="1"/>
</dbReference>
<proteinExistence type="inferred from homology"/>
<comment type="similarity">
    <text evidence="3 13">Belongs to the pantothenate synthetase family.</text>
</comment>
<evidence type="ECO:0000256" key="11">
    <source>
        <dbReference type="ARBA" id="ARBA00048258"/>
    </source>
</evidence>
<dbReference type="PANTHER" id="PTHR21299:SF1">
    <property type="entry name" value="PANTOATE--BETA-ALANINE LIGASE"/>
    <property type="match status" value="1"/>
</dbReference>
<evidence type="ECO:0000256" key="4">
    <source>
        <dbReference type="ARBA" id="ARBA00012219"/>
    </source>
</evidence>
<dbReference type="InterPro" id="IPR014729">
    <property type="entry name" value="Rossmann-like_a/b/a_fold"/>
</dbReference>
<evidence type="ECO:0000256" key="5">
    <source>
        <dbReference type="ARBA" id="ARBA00014155"/>
    </source>
</evidence>
<dbReference type="InterPro" id="IPR042176">
    <property type="entry name" value="Pantoate_ligase_C"/>
</dbReference>
<evidence type="ECO:0000256" key="3">
    <source>
        <dbReference type="ARBA" id="ARBA00009256"/>
    </source>
</evidence>
<sequence length="277" mass="31166">MKIIHKISQIREITKNLNVSVGLVPTMGALHSGHASLIEKSVKDNGFTIVSVFVNPVQFGINEDFDKYPRTLENDAQLCEKLGADVVFAPSVDEMYQDTRELTLVCPPYSAINKLCGKSRPGHFDGVATVVSKLFNITKCTRAYFGQKDAQQLFIIKKMVKDLNFDIEIVPCPIIRESDGLALSSRNSYLDENARKEALKLSRALNYSKELWQKGIRDKDILRDSALKILEGLDVDYVEIVDPETFEDWQETGKKALMLIAAKIPPTNTRLIDNMEL</sequence>
<feature type="binding site" evidence="13">
    <location>
        <begin position="27"/>
        <end position="34"/>
    </location>
    <ligand>
        <name>ATP</name>
        <dbReference type="ChEBI" id="CHEBI:30616"/>
    </ligand>
</feature>
<dbReference type="EMBL" id="DVJQ01000020">
    <property type="protein sequence ID" value="HIS73822.1"/>
    <property type="molecule type" value="Genomic_DNA"/>
</dbReference>
<evidence type="ECO:0000256" key="6">
    <source>
        <dbReference type="ARBA" id="ARBA00022490"/>
    </source>
</evidence>
<dbReference type="Proteomes" id="UP000886865">
    <property type="component" value="Unassembled WGS sequence"/>
</dbReference>
<name>A0A9D1JXM5_9BACT</name>
<feature type="active site" description="Proton donor" evidence="13">
    <location>
        <position position="34"/>
    </location>
</feature>
<comment type="miscellaneous">
    <text evidence="13">The reaction proceeds by a bi uni uni bi ping pong mechanism.</text>
</comment>
<feature type="binding site" evidence="13">
    <location>
        <position position="152"/>
    </location>
    <ligand>
        <name>(R)-pantoate</name>
        <dbReference type="ChEBI" id="CHEBI:15980"/>
    </ligand>
</feature>
<comment type="function">
    <text evidence="12 13">Catalyzes the condensation of pantoate with beta-alanine in an ATP-dependent reaction via a pantoyl-adenylate intermediate.</text>
</comment>
<dbReference type="GO" id="GO:0005829">
    <property type="term" value="C:cytosol"/>
    <property type="evidence" value="ECO:0007669"/>
    <property type="project" value="TreeGrafter"/>
</dbReference>
<dbReference type="GO" id="GO:0005524">
    <property type="term" value="F:ATP binding"/>
    <property type="evidence" value="ECO:0007669"/>
    <property type="project" value="UniProtKB-KW"/>
</dbReference>
<accession>A0A9D1JXM5</accession>
<evidence type="ECO:0000256" key="7">
    <source>
        <dbReference type="ARBA" id="ARBA00022598"/>
    </source>
</evidence>
<gene>
    <name evidence="13" type="primary">panC</name>
    <name evidence="14" type="ORF">IAA86_02240</name>
</gene>
<evidence type="ECO:0000256" key="10">
    <source>
        <dbReference type="ARBA" id="ARBA00022840"/>
    </source>
</evidence>
<comment type="subunit">
    <text evidence="13">Homodimer.</text>
</comment>
<feature type="binding site" evidence="13">
    <location>
        <begin position="183"/>
        <end position="186"/>
    </location>
    <ligand>
        <name>ATP</name>
        <dbReference type="ChEBI" id="CHEBI:30616"/>
    </ligand>
</feature>
<evidence type="ECO:0000256" key="1">
    <source>
        <dbReference type="ARBA" id="ARBA00004496"/>
    </source>
</evidence>
<evidence type="ECO:0000256" key="13">
    <source>
        <dbReference type="HAMAP-Rule" id="MF_00158"/>
    </source>
</evidence>
<dbReference type="EC" id="6.3.2.1" evidence="4 13"/>
<comment type="subcellular location">
    <subcellularLocation>
        <location evidence="1 13">Cytoplasm</location>
    </subcellularLocation>
</comment>